<dbReference type="Gene3D" id="1.10.10.10">
    <property type="entry name" value="Winged helix-like DNA-binding domain superfamily/Winged helix DNA-binding domain"/>
    <property type="match status" value="1"/>
</dbReference>
<evidence type="ECO:0000256" key="5">
    <source>
        <dbReference type="PROSITE-ProRule" id="PRU00703"/>
    </source>
</evidence>
<dbReference type="PROSITE" id="PS51371">
    <property type="entry name" value="CBS"/>
    <property type="match status" value="2"/>
</dbReference>
<keyword evidence="3" id="KW-0238">DNA-binding</keyword>
<dbReference type="GO" id="GO:0003700">
    <property type="term" value="F:DNA-binding transcription factor activity"/>
    <property type="evidence" value="ECO:0007669"/>
    <property type="project" value="InterPro"/>
</dbReference>
<keyword evidence="2 5" id="KW-0129">CBS domain</keyword>
<dbReference type="EMBL" id="CP020557">
    <property type="protein sequence ID" value="ARF69126.1"/>
    <property type="molecule type" value="Genomic_DNA"/>
</dbReference>
<dbReference type="Gene3D" id="3.10.580.10">
    <property type="entry name" value="CBS-domain"/>
    <property type="match status" value="2"/>
</dbReference>
<keyword evidence="4" id="KW-0804">Transcription</keyword>
<organism evidence="7 8">
    <name type="scientific">Paenibacillus larvae subsp. pulvifaciens</name>
    <dbReference type="NCBI Taxonomy" id="1477"/>
    <lineage>
        <taxon>Bacteria</taxon>
        <taxon>Bacillati</taxon>
        <taxon>Bacillota</taxon>
        <taxon>Bacilli</taxon>
        <taxon>Bacillales</taxon>
        <taxon>Paenibacillaceae</taxon>
        <taxon>Paenibacillus</taxon>
    </lineage>
</organism>
<name>A0A1V0UVF6_9BACL</name>
<dbReference type="Gene3D" id="3.40.1390.20">
    <property type="entry name" value="HprK N-terminal domain-like"/>
    <property type="match status" value="1"/>
</dbReference>
<dbReference type="InterPro" id="IPR036390">
    <property type="entry name" value="WH_DNA-bd_sf"/>
</dbReference>
<dbReference type="RefSeq" id="WP_042119292.1">
    <property type="nucleotide sequence ID" value="NZ_CP020557.1"/>
</dbReference>
<dbReference type="InterPro" id="IPR000524">
    <property type="entry name" value="Tscrpt_reg_HTH_GntR"/>
</dbReference>
<dbReference type="SUPFAM" id="SSF75138">
    <property type="entry name" value="HprK N-terminal domain-like"/>
    <property type="match status" value="1"/>
</dbReference>
<dbReference type="SUPFAM" id="SSF54631">
    <property type="entry name" value="CBS-domain pair"/>
    <property type="match status" value="1"/>
</dbReference>
<evidence type="ECO:0000313" key="8">
    <source>
        <dbReference type="Proteomes" id="UP000192727"/>
    </source>
</evidence>
<dbReference type="CDD" id="cd04596">
    <property type="entry name" value="CBS_pair_DRTGG_assoc"/>
    <property type="match status" value="1"/>
</dbReference>
<dbReference type="InterPro" id="IPR046342">
    <property type="entry name" value="CBS_dom_sf"/>
</dbReference>
<dbReference type="PANTHER" id="PTHR43080">
    <property type="entry name" value="CBS DOMAIN-CONTAINING PROTEIN CBSX3, MITOCHONDRIAL"/>
    <property type="match status" value="1"/>
</dbReference>
<keyword evidence="1" id="KW-0805">Transcription regulation</keyword>
<feature type="domain" description="CBS" evidence="6">
    <location>
        <begin position="263"/>
        <end position="325"/>
    </location>
</feature>
<dbReference type="Proteomes" id="UP000192727">
    <property type="component" value="Chromosome"/>
</dbReference>
<dbReference type="InterPro" id="IPR000644">
    <property type="entry name" value="CBS_dom"/>
</dbReference>
<dbReference type="InterPro" id="IPR036388">
    <property type="entry name" value="WH-like_DNA-bd_sf"/>
</dbReference>
<reference evidence="7 8" key="1">
    <citation type="submission" date="2017-03" db="EMBL/GenBank/DDBJ databases">
        <title>Paenibacillus larvae genome sequencing.</title>
        <authorList>
            <person name="Dingman D.W."/>
        </authorList>
    </citation>
    <scope>NUCLEOTIDE SEQUENCE [LARGE SCALE GENOMIC DNA]</scope>
    <source>
        <strain evidence="7 8">SAG 10367</strain>
    </source>
</reference>
<evidence type="ECO:0000259" key="6">
    <source>
        <dbReference type="PROSITE" id="PS51371"/>
    </source>
</evidence>
<evidence type="ECO:0000313" key="7">
    <source>
        <dbReference type="EMBL" id="ARF69126.1"/>
    </source>
</evidence>
<dbReference type="InterPro" id="IPR010766">
    <property type="entry name" value="DRTGG"/>
</dbReference>
<sequence>MDQVNTQSMTKHEQILRYIESLKLGTKISVRKIADQLEVSEGTAYRAIKEAENLGLVSTKERVGTVRVGKKLRQNIDKLTFGEVVNIVDGEVLGGKNGLQKTLNKFVIGAMELDAMVRYIEPGSLLIVGNRTGAHGLALKQGAGVLITGGFTTTDVIKELADEMGLPIISSSYDSFTVASMINRAIYDRLIKKKIMLVEDIISSHTPVYSLKATSTPDDWKNLLEQTGHSRFPVVDEWNRVIGVVTSKDMVGADPDQAVDKLMTRNPLTVYPSTSIASAAHTMVWEAIELLPVVDSNRKMLAVISRNDVLKAMQYIQKQPQHGETFEDLICTGFEESRDESGGLLYKGVITPQMTNHLGTVSEGVLHTLITQAAFRAVQDVKRGDLVMDNISIYSIKPVQIESEIIIKPQLLEVSRKFVKIDVSIHHQQMLVCKAMLTAQVIDRS</sequence>
<accession>A0A1V0UVF6</accession>
<dbReference type="SUPFAM" id="SSF54637">
    <property type="entry name" value="Thioesterase/thiol ester dehydrase-isomerase"/>
    <property type="match status" value="1"/>
</dbReference>
<dbReference type="GO" id="GO:0003677">
    <property type="term" value="F:DNA binding"/>
    <property type="evidence" value="ECO:0007669"/>
    <property type="project" value="UniProtKB-KW"/>
</dbReference>
<dbReference type="InterPro" id="IPR051257">
    <property type="entry name" value="Diverse_CBS-Domain"/>
</dbReference>
<evidence type="ECO:0000256" key="3">
    <source>
        <dbReference type="ARBA" id="ARBA00023125"/>
    </source>
</evidence>
<evidence type="ECO:0000256" key="2">
    <source>
        <dbReference type="ARBA" id="ARBA00023122"/>
    </source>
</evidence>
<gene>
    <name evidence="7" type="ORF">B7C51_16890</name>
</gene>
<evidence type="ECO:0000256" key="4">
    <source>
        <dbReference type="ARBA" id="ARBA00023163"/>
    </source>
</evidence>
<dbReference type="PANTHER" id="PTHR43080:SF2">
    <property type="entry name" value="CBS DOMAIN-CONTAINING PROTEIN"/>
    <property type="match status" value="1"/>
</dbReference>
<dbReference type="InterPro" id="IPR029069">
    <property type="entry name" value="HotDog_dom_sf"/>
</dbReference>
<dbReference type="Pfam" id="PF07085">
    <property type="entry name" value="DRTGG"/>
    <property type="match status" value="1"/>
</dbReference>
<evidence type="ECO:0000256" key="1">
    <source>
        <dbReference type="ARBA" id="ARBA00023015"/>
    </source>
</evidence>
<dbReference type="SMART" id="SM00116">
    <property type="entry name" value="CBS"/>
    <property type="match status" value="2"/>
</dbReference>
<dbReference type="InterPro" id="IPR028979">
    <property type="entry name" value="Ser_kin/Pase_Hpr-like_N_sf"/>
</dbReference>
<dbReference type="SUPFAM" id="SSF46785">
    <property type="entry name" value="Winged helix' DNA-binding domain"/>
    <property type="match status" value="1"/>
</dbReference>
<dbReference type="Pfam" id="PF00571">
    <property type="entry name" value="CBS"/>
    <property type="match status" value="2"/>
</dbReference>
<protein>
    <recommendedName>
        <fullName evidence="6">CBS domain-containing protein</fullName>
    </recommendedName>
</protein>
<dbReference type="Gene3D" id="3.10.129.10">
    <property type="entry name" value="Hotdog Thioesterase"/>
    <property type="match status" value="1"/>
</dbReference>
<dbReference type="AlphaFoldDB" id="A0A1V0UVF6"/>
<dbReference type="Pfam" id="PF00392">
    <property type="entry name" value="GntR"/>
    <property type="match status" value="1"/>
</dbReference>
<feature type="domain" description="CBS" evidence="6">
    <location>
        <begin position="202"/>
        <end position="261"/>
    </location>
</feature>
<proteinExistence type="predicted"/>